<dbReference type="PROSITE" id="PS51186">
    <property type="entry name" value="GNAT"/>
    <property type="match status" value="1"/>
</dbReference>
<dbReference type="Gene3D" id="3.40.630.30">
    <property type="match status" value="1"/>
</dbReference>
<dbReference type="AlphaFoldDB" id="A0A9D2QIN4"/>
<reference evidence="2" key="1">
    <citation type="journal article" date="2021" name="PeerJ">
        <title>Extensive microbial diversity within the chicken gut microbiome revealed by metagenomics and culture.</title>
        <authorList>
            <person name="Gilroy R."/>
            <person name="Ravi A."/>
            <person name="Getino M."/>
            <person name="Pursley I."/>
            <person name="Horton D.L."/>
            <person name="Alikhan N.F."/>
            <person name="Baker D."/>
            <person name="Gharbi K."/>
            <person name="Hall N."/>
            <person name="Watson M."/>
            <person name="Adriaenssens E.M."/>
            <person name="Foster-Nyarko E."/>
            <person name="Jarju S."/>
            <person name="Secka A."/>
            <person name="Antonio M."/>
            <person name="Oren A."/>
            <person name="Chaudhuri R.R."/>
            <person name="La Ragione R."/>
            <person name="Hildebrand F."/>
            <person name="Pallen M.J."/>
        </authorList>
    </citation>
    <scope>NUCLEOTIDE SEQUENCE</scope>
    <source>
        <strain evidence="2">ChiBcec1-1630</strain>
    </source>
</reference>
<feature type="domain" description="N-acetyltransferase" evidence="1">
    <location>
        <begin position="1"/>
        <end position="88"/>
    </location>
</feature>
<dbReference type="InterPro" id="IPR016181">
    <property type="entry name" value="Acyl_CoA_acyltransferase"/>
</dbReference>
<dbReference type="EMBL" id="DWVS01000252">
    <property type="protein sequence ID" value="HJC88325.1"/>
    <property type="molecule type" value="Genomic_DNA"/>
</dbReference>
<dbReference type="CDD" id="cd04301">
    <property type="entry name" value="NAT_SF"/>
    <property type="match status" value="1"/>
</dbReference>
<protein>
    <submittedName>
        <fullName evidence="2">GNAT family N-acetyltransferase</fullName>
    </submittedName>
</protein>
<evidence type="ECO:0000313" key="3">
    <source>
        <dbReference type="Proteomes" id="UP000823922"/>
    </source>
</evidence>
<gene>
    <name evidence="2" type="ORF">H9926_09955</name>
</gene>
<dbReference type="Pfam" id="PF00583">
    <property type="entry name" value="Acetyltransf_1"/>
    <property type="match status" value="1"/>
</dbReference>
<dbReference type="SUPFAM" id="SSF55729">
    <property type="entry name" value="Acyl-CoA N-acyltransferases (Nat)"/>
    <property type="match status" value="1"/>
</dbReference>
<proteinExistence type="predicted"/>
<reference evidence="2" key="2">
    <citation type="submission" date="2021-04" db="EMBL/GenBank/DDBJ databases">
        <authorList>
            <person name="Gilroy R."/>
        </authorList>
    </citation>
    <scope>NUCLEOTIDE SEQUENCE</scope>
    <source>
        <strain evidence="2">ChiBcec1-1630</strain>
    </source>
</reference>
<sequence length="88" mass="10221">MEIRENTEQNNETVHSMIRQHNAKFMTEFRDYSYHIEENGELAAGIVAEAVFDTVEVEFLCVKETCRGKGYGRSLLEYVEDRAKLNES</sequence>
<name>A0A9D2QIN4_9FIRM</name>
<organism evidence="2 3">
    <name type="scientific">Candidatus Eisenbergiella intestinigallinarum</name>
    <dbReference type="NCBI Taxonomy" id="2838549"/>
    <lineage>
        <taxon>Bacteria</taxon>
        <taxon>Bacillati</taxon>
        <taxon>Bacillota</taxon>
        <taxon>Clostridia</taxon>
        <taxon>Lachnospirales</taxon>
        <taxon>Lachnospiraceae</taxon>
        <taxon>Eisenbergiella</taxon>
    </lineage>
</organism>
<comment type="caution">
    <text evidence="2">The sequence shown here is derived from an EMBL/GenBank/DDBJ whole genome shotgun (WGS) entry which is preliminary data.</text>
</comment>
<dbReference type="InterPro" id="IPR000182">
    <property type="entry name" value="GNAT_dom"/>
</dbReference>
<evidence type="ECO:0000259" key="1">
    <source>
        <dbReference type="PROSITE" id="PS51186"/>
    </source>
</evidence>
<dbReference type="Proteomes" id="UP000823922">
    <property type="component" value="Unassembled WGS sequence"/>
</dbReference>
<accession>A0A9D2QIN4</accession>
<evidence type="ECO:0000313" key="2">
    <source>
        <dbReference type="EMBL" id="HJC88325.1"/>
    </source>
</evidence>
<dbReference type="GO" id="GO:0016747">
    <property type="term" value="F:acyltransferase activity, transferring groups other than amino-acyl groups"/>
    <property type="evidence" value="ECO:0007669"/>
    <property type="project" value="InterPro"/>
</dbReference>